<evidence type="ECO:0000313" key="4">
    <source>
        <dbReference type="EMBL" id="KAJ7950826.1"/>
    </source>
</evidence>
<accession>A0AAD7L3I1</accession>
<sequence length="557" mass="63694">MYSKYFFSNFYRYFSASPKLPSFSAIPSKFRRQAIQEAQKALIDFLHGTKNLPYTYAEHIGKNSLFSLSNLISKVAFSPYSFSSSFKKYLRYHPINEFEFFFESIGIDYSEVSGFLPLNKFFFSEDGTVLNSACTLSGFGFPWNRLGKLYKEKSSIFSRSSVELTAKLSEFKKHGFTNVSVIGICLAFPDVLSEEGEVGGEIDALLTDLKLICLDLDLESSVEGNVDSWYEVCRKIRVFYDLNVEKGKLGELMGRRKSILLEHGEDVLAKMAEYFCRFGVKKEEAALLLLEVPELLNLDLETPLVCVLKLLKDFNLSSEELKNVSHTYGHVLGTNRMANLPHVMKALDLHAWFFNKIINGNHQLFASYVVNNPIEDHDKEFRDGLEKIQLSRTPIHTMGKLNFLHGIGFGENAVTMRILAHLHGTNSELQERFDCLLHSGVEFSKLCKMVRMHPKILNQNPETLEQKVNFLCGEMGSSLDCLDVFPGFLCFDLEKRIKPRFRFHMWLREKGLCTKNYSIASIIATSEKTFVARLSKMHPDAPKHWIERFPHSTPLVS</sequence>
<dbReference type="Gene3D" id="1.25.70.10">
    <property type="entry name" value="Transcription termination factor 3, mitochondrial"/>
    <property type="match status" value="3"/>
</dbReference>
<dbReference type="InterPro" id="IPR038538">
    <property type="entry name" value="MTERF_sf"/>
</dbReference>
<dbReference type="PANTHER" id="PTHR13068:SF113">
    <property type="entry name" value="TRANSCRIPTION TERMINATION FACTOR MTEF18, MITOCHONDRIAL"/>
    <property type="match status" value="1"/>
</dbReference>
<dbReference type="EMBL" id="JARAOO010000011">
    <property type="protein sequence ID" value="KAJ7950826.1"/>
    <property type="molecule type" value="Genomic_DNA"/>
</dbReference>
<dbReference type="InterPro" id="IPR003690">
    <property type="entry name" value="MTERF"/>
</dbReference>
<dbReference type="KEGG" id="qsa:O6P43_026967"/>
<keyword evidence="5" id="KW-1185">Reference proteome</keyword>
<dbReference type="GO" id="GO:0006353">
    <property type="term" value="P:DNA-templated transcription termination"/>
    <property type="evidence" value="ECO:0007669"/>
    <property type="project" value="UniProtKB-KW"/>
</dbReference>
<evidence type="ECO:0000256" key="1">
    <source>
        <dbReference type="ARBA" id="ARBA00007692"/>
    </source>
</evidence>
<evidence type="ECO:0000256" key="3">
    <source>
        <dbReference type="ARBA" id="ARBA00022946"/>
    </source>
</evidence>
<comment type="similarity">
    <text evidence="1">Belongs to the mTERF family.</text>
</comment>
<dbReference type="PANTHER" id="PTHR13068">
    <property type="entry name" value="CGI-12 PROTEIN-RELATED"/>
    <property type="match status" value="1"/>
</dbReference>
<comment type="caution">
    <text evidence="4">The sequence shown here is derived from an EMBL/GenBank/DDBJ whole genome shotgun (WGS) entry which is preliminary data.</text>
</comment>
<keyword evidence="2" id="KW-0806">Transcription termination</keyword>
<reference evidence="4" key="1">
    <citation type="journal article" date="2023" name="Science">
        <title>Elucidation of the pathway for biosynthesis of saponin adjuvants from the soapbark tree.</title>
        <authorList>
            <person name="Reed J."/>
            <person name="Orme A."/>
            <person name="El-Demerdash A."/>
            <person name="Owen C."/>
            <person name="Martin L.B.B."/>
            <person name="Misra R.C."/>
            <person name="Kikuchi S."/>
            <person name="Rejzek M."/>
            <person name="Martin A.C."/>
            <person name="Harkess A."/>
            <person name="Leebens-Mack J."/>
            <person name="Louveau T."/>
            <person name="Stephenson M.J."/>
            <person name="Osbourn A."/>
        </authorList>
    </citation>
    <scope>NUCLEOTIDE SEQUENCE</scope>
    <source>
        <strain evidence="4">S10</strain>
    </source>
</reference>
<keyword evidence="2" id="KW-0804">Transcription</keyword>
<gene>
    <name evidence="4" type="ORF">O6P43_026967</name>
</gene>
<keyword evidence="3" id="KW-0809">Transit peptide</keyword>
<protein>
    <submittedName>
        <fullName evidence="4">Mitochondrial transcription termination factor family protein</fullName>
    </submittedName>
</protein>
<proteinExistence type="inferred from homology"/>
<evidence type="ECO:0000313" key="5">
    <source>
        <dbReference type="Proteomes" id="UP001163823"/>
    </source>
</evidence>
<dbReference type="Proteomes" id="UP001163823">
    <property type="component" value="Chromosome 11"/>
</dbReference>
<dbReference type="GO" id="GO:0003676">
    <property type="term" value="F:nucleic acid binding"/>
    <property type="evidence" value="ECO:0007669"/>
    <property type="project" value="InterPro"/>
</dbReference>
<dbReference type="FunFam" id="1.25.70.10:FF:000017">
    <property type="entry name" value="Transcription termination factor MTEF18, mitochondrial"/>
    <property type="match status" value="1"/>
</dbReference>
<evidence type="ECO:0000256" key="2">
    <source>
        <dbReference type="ARBA" id="ARBA00022472"/>
    </source>
</evidence>
<keyword evidence="2" id="KW-0805">Transcription regulation</keyword>
<dbReference type="AlphaFoldDB" id="A0AAD7L3I1"/>
<dbReference type="SMART" id="SM00733">
    <property type="entry name" value="Mterf"/>
    <property type="match status" value="5"/>
</dbReference>
<organism evidence="4 5">
    <name type="scientific">Quillaja saponaria</name>
    <name type="common">Soap bark tree</name>
    <dbReference type="NCBI Taxonomy" id="32244"/>
    <lineage>
        <taxon>Eukaryota</taxon>
        <taxon>Viridiplantae</taxon>
        <taxon>Streptophyta</taxon>
        <taxon>Embryophyta</taxon>
        <taxon>Tracheophyta</taxon>
        <taxon>Spermatophyta</taxon>
        <taxon>Magnoliopsida</taxon>
        <taxon>eudicotyledons</taxon>
        <taxon>Gunneridae</taxon>
        <taxon>Pentapetalae</taxon>
        <taxon>rosids</taxon>
        <taxon>fabids</taxon>
        <taxon>Fabales</taxon>
        <taxon>Quillajaceae</taxon>
        <taxon>Quillaja</taxon>
    </lineage>
</organism>
<name>A0AAD7L3I1_QUISA</name>
<dbReference type="Pfam" id="PF02536">
    <property type="entry name" value="mTERF"/>
    <property type="match status" value="2"/>
</dbReference>